<protein>
    <submittedName>
        <fullName evidence="3">Uncharacterized protein</fullName>
    </submittedName>
</protein>
<reference evidence="3" key="1">
    <citation type="journal article" date="2023" name="Nat. Commun.">
        <title>Diploid and tetraploid genomes of Acorus and the evolution of monocots.</title>
        <authorList>
            <person name="Ma L."/>
            <person name="Liu K.W."/>
            <person name="Li Z."/>
            <person name="Hsiao Y.Y."/>
            <person name="Qi Y."/>
            <person name="Fu T."/>
            <person name="Tang G.D."/>
            <person name="Zhang D."/>
            <person name="Sun W.H."/>
            <person name="Liu D.K."/>
            <person name="Li Y."/>
            <person name="Chen G.Z."/>
            <person name="Liu X.D."/>
            <person name="Liao X.Y."/>
            <person name="Jiang Y.T."/>
            <person name="Yu X."/>
            <person name="Hao Y."/>
            <person name="Huang J."/>
            <person name="Zhao X.W."/>
            <person name="Ke S."/>
            <person name="Chen Y.Y."/>
            <person name="Wu W.L."/>
            <person name="Hsu J.L."/>
            <person name="Lin Y.F."/>
            <person name="Huang M.D."/>
            <person name="Li C.Y."/>
            <person name="Huang L."/>
            <person name="Wang Z.W."/>
            <person name="Zhao X."/>
            <person name="Zhong W.Y."/>
            <person name="Peng D.H."/>
            <person name="Ahmad S."/>
            <person name="Lan S."/>
            <person name="Zhang J.S."/>
            <person name="Tsai W.C."/>
            <person name="Van de Peer Y."/>
            <person name="Liu Z.J."/>
        </authorList>
    </citation>
    <scope>NUCLEOTIDE SEQUENCE</scope>
    <source>
        <strain evidence="3">CP</strain>
    </source>
</reference>
<keyword evidence="2" id="KW-0472">Membrane</keyword>
<evidence type="ECO:0000256" key="2">
    <source>
        <dbReference type="SAM" id="Phobius"/>
    </source>
</evidence>
<gene>
    <name evidence="3" type="ORF">QJS10_CPB21g01720</name>
</gene>
<keyword evidence="2" id="KW-0812">Transmembrane</keyword>
<comment type="caution">
    <text evidence="3">The sequence shown here is derived from an EMBL/GenBank/DDBJ whole genome shotgun (WGS) entry which is preliminary data.</text>
</comment>
<organism evidence="3 4">
    <name type="scientific">Acorus calamus</name>
    <name type="common">Sweet flag</name>
    <dbReference type="NCBI Taxonomy" id="4465"/>
    <lineage>
        <taxon>Eukaryota</taxon>
        <taxon>Viridiplantae</taxon>
        <taxon>Streptophyta</taxon>
        <taxon>Embryophyta</taxon>
        <taxon>Tracheophyta</taxon>
        <taxon>Spermatophyta</taxon>
        <taxon>Magnoliopsida</taxon>
        <taxon>Liliopsida</taxon>
        <taxon>Acoraceae</taxon>
        <taxon>Acorus</taxon>
    </lineage>
</organism>
<feature type="transmembrane region" description="Helical" evidence="2">
    <location>
        <begin position="155"/>
        <end position="177"/>
    </location>
</feature>
<dbReference type="PANTHER" id="PTHR12298">
    <property type="entry name" value="PCDC2 PROGRAMMED CELL DEATH PROTEIN 2 -RELATED"/>
    <property type="match status" value="1"/>
</dbReference>
<dbReference type="PANTHER" id="PTHR12298:SF4">
    <property type="entry name" value="PROGRAMMED CELL DEATH PROTEIN 2"/>
    <property type="match status" value="1"/>
</dbReference>
<dbReference type="Proteomes" id="UP001180020">
    <property type="component" value="Unassembled WGS sequence"/>
</dbReference>
<accession>A0AAV9C4F8</accession>
<dbReference type="EMBL" id="JAUJYO010000021">
    <property type="protein sequence ID" value="KAK1283524.1"/>
    <property type="molecule type" value="Genomic_DNA"/>
</dbReference>
<evidence type="ECO:0000256" key="1">
    <source>
        <dbReference type="SAM" id="MobiDB-lite"/>
    </source>
</evidence>
<dbReference type="AlphaFoldDB" id="A0AAV9C4F8"/>
<feature type="region of interest" description="Disordered" evidence="1">
    <location>
        <begin position="1"/>
        <end position="56"/>
    </location>
</feature>
<keyword evidence="4" id="KW-1185">Reference proteome</keyword>
<sequence>MDVEADDQTLRNQQQQEKEEVEIEGEDEVLGEDEDDDDDDEDDEEGEPVTLGFVEEPKTPHSLLRHLFPSKAGGTPVYAPIAEKESAFHRTVFVFMCTSMACLLRDQHDQWRRGSERLEKVFRCQLPRLNQFYPSEAPKENGIGRSSVPGDRKEWLILYIFFAFYEFAFVSQFVMHWRSGHKADCQQAIISSGSSDHIYNNGRQALEGMNTEYEIICEDECPDMVDDDGSSTSLVCKDANVNEVYQSLSKSFEVEDDKKRWASFQERVIRAPEQVLRFHSSQILSDSMF</sequence>
<proteinExistence type="predicted"/>
<name>A0AAV9C4F8_ACOCL</name>
<feature type="compositionally biased region" description="Acidic residues" evidence="1">
    <location>
        <begin position="19"/>
        <end position="47"/>
    </location>
</feature>
<reference evidence="3" key="2">
    <citation type="submission" date="2023-06" db="EMBL/GenBank/DDBJ databases">
        <authorList>
            <person name="Ma L."/>
            <person name="Liu K.-W."/>
            <person name="Li Z."/>
            <person name="Hsiao Y.-Y."/>
            <person name="Qi Y."/>
            <person name="Fu T."/>
            <person name="Tang G."/>
            <person name="Zhang D."/>
            <person name="Sun W.-H."/>
            <person name="Liu D.-K."/>
            <person name="Li Y."/>
            <person name="Chen G.-Z."/>
            <person name="Liu X.-D."/>
            <person name="Liao X.-Y."/>
            <person name="Jiang Y.-T."/>
            <person name="Yu X."/>
            <person name="Hao Y."/>
            <person name="Huang J."/>
            <person name="Zhao X.-W."/>
            <person name="Ke S."/>
            <person name="Chen Y.-Y."/>
            <person name="Wu W.-L."/>
            <person name="Hsu J.-L."/>
            <person name="Lin Y.-F."/>
            <person name="Huang M.-D."/>
            <person name="Li C.-Y."/>
            <person name="Huang L."/>
            <person name="Wang Z.-W."/>
            <person name="Zhao X."/>
            <person name="Zhong W.-Y."/>
            <person name="Peng D.-H."/>
            <person name="Ahmad S."/>
            <person name="Lan S."/>
            <person name="Zhang J.-S."/>
            <person name="Tsai W.-C."/>
            <person name="Van De Peer Y."/>
            <person name="Liu Z.-J."/>
        </authorList>
    </citation>
    <scope>NUCLEOTIDE SEQUENCE</scope>
    <source>
        <strain evidence="3">CP</strain>
        <tissue evidence="3">Leaves</tissue>
    </source>
</reference>
<evidence type="ECO:0000313" key="4">
    <source>
        <dbReference type="Proteomes" id="UP001180020"/>
    </source>
</evidence>
<evidence type="ECO:0000313" key="3">
    <source>
        <dbReference type="EMBL" id="KAK1283524.1"/>
    </source>
</evidence>
<keyword evidence="2" id="KW-1133">Transmembrane helix</keyword>